<evidence type="ECO:0000259" key="4">
    <source>
        <dbReference type="Pfam" id="PF05118"/>
    </source>
</evidence>
<sequence>MSDIASGSTPDEAALNALLDREPRSVDGWIGKGDCRLAARDVGAAAYFYRTALRLAAEQGMAVENSRLSRAAERLATIEHEGDEQRTALMRSRGAPPEGWSSRFAQAMDHAAGRRRRFPQDPTAFFYPGLPTIEFFDPAAFAWTAAVEAAAPAIRAELLALIAADTDFRAYLGDDVGAVPLGDNRRLVLNKDWSVLALCEAGWVDPALVQRCPVTWSTLLAAPIPRVSGWGPTVTFSLLKAGAHIAPHTGMHNSRLICHLPLIVPEGCRFRVGNEVREWVEGKLFIFDDTIEHEAWNDGGEDRIVLIFDIWRPELSEQERGELTRLFSD</sequence>
<feature type="domain" description="Aspartyl/asparaginy/proline hydroxylase" evidence="4">
    <location>
        <begin position="149"/>
        <end position="313"/>
    </location>
</feature>
<dbReference type="SUPFAM" id="SSF51197">
    <property type="entry name" value="Clavaminate synthase-like"/>
    <property type="match status" value="1"/>
</dbReference>
<dbReference type="GO" id="GO:0051213">
    <property type="term" value="F:dioxygenase activity"/>
    <property type="evidence" value="ECO:0007669"/>
    <property type="project" value="UniProtKB-KW"/>
</dbReference>
<dbReference type="AlphaFoldDB" id="A0A429VDC6"/>
<keyword evidence="6" id="KW-1185">Reference proteome</keyword>
<dbReference type="Gene3D" id="2.60.120.330">
    <property type="entry name" value="B-lactam Antibiotic, Isopenicillin N Synthase, Chain"/>
    <property type="match status" value="1"/>
</dbReference>
<accession>A0A429VDC6</accession>
<dbReference type="GO" id="GO:0016020">
    <property type="term" value="C:membrane"/>
    <property type="evidence" value="ECO:0007669"/>
    <property type="project" value="TreeGrafter"/>
</dbReference>
<proteinExistence type="inferred from homology"/>
<keyword evidence="3" id="KW-0560">Oxidoreductase</keyword>
<evidence type="ECO:0000256" key="3">
    <source>
        <dbReference type="ARBA" id="ARBA00023002"/>
    </source>
</evidence>
<dbReference type="PANTHER" id="PTHR46332">
    <property type="entry name" value="ASPARTATE BETA-HYDROXYLASE DOMAIN-CONTAINING PROTEIN 2"/>
    <property type="match status" value="1"/>
</dbReference>
<dbReference type="InterPro" id="IPR007803">
    <property type="entry name" value="Asp/Arg/Pro-Hydrxlase"/>
</dbReference>
<dbReference type="OrthoDB" id="21665at2"/>
<reference evidence="5 6" key="1">
    <citation type="submission" date="2018-12" db="EMBL/GenBank/DDBJ databases">
        <title>Sphingomonas sp. HMF7854 Genome sequencing and assembly.</title>
        <authorList>
            <person name="Cha I."/>
            <person name="Kang H."/>
            <person name="Kim H."/>
            <person name="Kang J."/>
            <person name="Joh K."/>
        </authorList>
    </citation>
    <scope>NUCLEOTIDE SEQUENCE [LARGE SCALE GENOMIC DNA]</scope>
    <source>
        <strain evidence="5 6">HMF7854</strain>
    </source>
</reference>
<evidence type="ECO:0000256" key="1">
    <source>
        <dbReference type="ARBA" id="ARBA00007730"/>
    </source>
</evidence>
<dbReference type="RefSeq" id="WP_126719884.1">
    <property type="nucleotide sequence ID" value="NZ_RWJF01000001.1"/>
</dbReference>
<dbReference type="PANTHER" id="PTHR46332:SF5">
    <property type="entry name" value="ASPARTATE BETA-HYDROXYLASE DOMAIN CONTAINING 2"/>
    <property type="match status" value="1"/>
</dbReference>
<gene>
    <name evidence="5" type="ORF">HMF7854_14685</name>
</gene>
<keyword evidence="2" id="KW-0223">Dioxygenase</keyword>
<evidence type="ECO:0000313" key="6">
    <source>
        <dbReference type="Proteomes" id="UP000274661"/>
    </source>
</evidence>
<protein>
    <submittedName>
        <fullName evidence="5">Aspartyl/asparaginyl beta-hydroxylase domain-containing protein</fullName>
    </submittedName>
</protein>
<dbReference type="Pfam" id="PF05118">
    <property type="entry name" value="Asp_Arg_Hydrox"/>
    <property type="match status" value="1"/>
</dbReference>
<organism evidence="5 6">
    <name type="scientific">Sphingomonas ginkgonis</name>
    <dbReference type="NCBI Taxonomy" id="2315330"/>
    <lineage>
        <taxon>Bacteria</taxon>
        <taxon>Pseudomonadati</taxon>
        <taxon>Pseudomonadota</taxon>
        <taxon>Alphaproteobacteria</taxon>
        <taxon>Sphingomonadales</taxon>
        <taxon>Sphingomonadaceae</taxon>
        <taxon>Sphingomonas</taxon>
    </lineage>
</organism>
<evidence type="ECO:0000256" key="2">
    <source>
        <dbReference type="ARBA" id="ARBA00022964"/>
    </source>
</evidence>
<comment type="caution">
    <text evidence="5">The sequence shown here is derived from an EMBL/GenBank/DDBJ whole genome shotgun (WGS) entry which is preliminary data.</text>
</comment>
<dbReference type="EMBL" id="RWJF01000001">
    <property type="protein sequence ID" value="RST31944.1"/>
    <property type="molecule type" value="Genomic_DNA"/>
</dbReference>
<name>A0A429VDC6_9SPHN</name>
<dbReference type="InterPro" id="IPR051821">
    <property type="entry name" value="Asp/Asn_beta-hydroxylase"/>
</dbReference>
<evidence type="ECO:0000313" key="5">
    <source>
        <dbReference type="EMBL" id="RST31944.1"/>
    </source>
</evidence>
<dbReference type="Proteomes" id="UP000274661">
    <property type="component" value="Unassembled WGS sequence"/>
</dbReference>
<dbReference type="InterPro" id="IPR027443">
    <property type="entry name" value="IPNS-like_sf"/>
</dbReference>
<comment type="similarity">
    <text evidence="1">Belongs to the aspartyl/asparaginyl beta-hydroxylase family.</text>
</comment>